<accession>A0ABV6VIC3</accession>
<dbReference type="PANTHER" id="PTHR43689">
    <property type="entry name" value="HYDROLASE"/>
    <property type="match status" value="1"/>
</dbReference>
<dbReference type="PRINTS" id="PR00111">
    <property type="entry name" value="ABHYDROLASE"/>
</dbReference>
<protein>
    <submittedName>
        <fullName evidence="1">Alpha/beta fold hydrolase</fullName>
    </submittedName>
</protein>
<comment type="caution">
    <text evidence="1">The sequence shown here is derived from an EMBL/GenBank/DDBJ whole genome shotgun (WGS) entry which is preliminary data.</text>
</comment>
<sequence>MTAAAESTVTTGTVQVGGLRMRCRDTGAGDPVLLLHGIGRSLEDWTEQHDRLSAGHRVLSLDLPGFGYSDRLPGPSTLDGLAAALPGFLDAVGAAGPVHVVGNSLGGAVAMRLAADHPGRVRSLLLANSAGFGKEVTIALRILAIRPLGALLLRPNRAGATRTTQAIFRDRSFATAERVELALALAAHPGHNRTLLEVARDLGGLRGVREPWRTALIADLIARRIPTLVVWGDRDLILPAAHLDAARTLLPDAETRLFPDTGHMPQIERADEFAELATAFFAARSTS</sequence>
<evidence type="ECO:0000313" key="1">
    <source>
        <dbReference type="EMBL" id="MFC1413484.1"/>
    </source>
</evidence>
<dbReference type="Proteomes" id="UP001592582">
    <property type="component" value="Unassembled WGS sequence"/>
</dbReference>
<reference evidence="1 2" key="1">
    <citation type="submission" date="2024-09" db="EMBL/GenBank/DDBJ databases">
        <authorList>
            <person name="Lee S.D."/>
        </authorList>
    </citation>
    <scope>NUCLEOTIDE SEQUENCE [LARGE SCALE GENOMIC DNA]</scope>
    <source>
        <strain evidence="1 2">N1-1</strain>
    </source>
</reference>
<evidence type="ECO:0000313" key="2">
    <source>
        <dbReference type="Proteomes" id="UP001592582"/>
    </source>
</evidence>
<dbReference type="Gene3D" id="3.40.50.1820">
    <property type="entry name" value="alpha/beta hydrolase"/>
    <property type="match status" value="1"/>
</dbReference>
<dbReference type="EMBL" id="JBHEZX010000017">
    <property type="protein sequence ID" value="MFC1413484.1"/>
    <property type="molecule type" value="Genomic_DNA"/>
</dbReference>
<keyword evidence="2" id="KW-1185">Reference proteome</keyword>
<dbReference type="PANTHER" id="PTHR43689:SF8">
    <property type="entry name" value="ALPHA_BETA-HYDROLASES SUPERFAMILY PROTEIN"/>
    <property type="match status" value="1"/>
</dbReference>
<dbReference type="InterPro" id="IPR029058">
    <property type="entry name" value="AB_hydrolase_fold"/>
</dbReference>
<gene>
    <name evidence="1" type="ORF">ACEZDG_29905</name>
</gene>
<name>A0ABV6VIC3_9ACTN</name>
<dbReference type="InterPro" id="IPR000073">
    <property type="entry name" value="AB_hydrolase_1"/>
</dbReference>
<organism evidence="1 2">
    <name type="scientific">Streptacidiphilus alkalitolerans</name>
    <dbReference type="NCBI Taxonomy" id="3342712"/>
    <lineage>
        <taxon>Bacteria</taxon>
        <taxon>Bacillati</taxon>
        <taxon>Actinomycetota</taxon>
        <taxon>Actinomycetes</taxon>
        <taxon>Kitasatosporales</taxon>
        <taxon>Streptomycetaceae</taxon>
        <taxon>Streptacidiphilus</taxon>
    </lineage>
</organism>
<dbReference type="SUPFAM" id="SSF53474">
    <property type="entry name" value="alpha/beta-Hydrolases"/>
    <property type="match status" value="1"/>
</dbReference>
<keyword evidence="1" id="KW-0378">Hydrolase</keyword>
<dbReference type="Pfam" id="PF00561">
    <property type="entry name" value="Abhydrolase_1"/>
    <property type="match status" value="1"/>
</dbReference>
<dbReference type="GO" id="GO:0016787">
    <property type="term" value="F:hydrolase activity"/>
    <property type="evidence" value="ECO:0007669"/>
    <property type="project" value="UniProtKB-KW"/>
</dbReference>
<proteinExistence type="predicted"/>